<dbReference type="GO" id="GO:0009146">
    <property type="term" value="P:purine nucleoside triphosphate catabolic process"/>
    <property type="evidence" value="ECO:0007669"/>
    <property type="project" value="UniProtKB-UniRule"/>
</dbReference>
<organism evidence="11 12">
    <name type="scientific">Aliarcobacter butzleri L348</name>
    <dbReference type="NCBI Taxonomy" id="1447256"/>
    <lineage>
        <taxon>Bacteria</taxon>
        <taxon>Pseudomonadati</taxon>
        <taxon>Campylobacterota</taxon>
        <taxon>Epsilonproteobacteria</taxon>
        <taxon>Campylobacterales</taxon>
        <taxon>Arcobacteraceae</taxon>
        <taxon>Aliarcobacter</taxon>
    </lineage>
</organism>
<comment type="function">
    <text evidence="10">Pyrophosphatase that catalyzes the hydrolysis of nucleoside triphosphates to their monophosphate derivatives, with a high preference for the non-canonical purine nucleotides XTP (xanthosine triphosphate), dITP (deoxyinosine triphosphate) and ITP. Seems to function as a house-cleaning enzyme that removes non-canonical purine nucleotides from the nucleotide pool, thus preventing their incorporation into DNA/RNA and avoiding chromosomal lesions.</text>
</comment>
<proteinExistence type="inferred from homology"/>
<evidence type="ECO:0000256" key="3">
    <source>
        <dbReference type="ARBA" id="ARBA00022723"/>
    </source>
</evidence>
<comment type="cofactor">
    <cofactor evidence="10">
        <name>Mg(2+)</name>
        <dbReference type="ChEBI" id="CHEBI:18420"/>
    </cofactor>
    <text evidence="10">Binds 1 Mg(2+) ion per subunit.</text>
</comment>
<comment type="similarity">
    <text evidence="1 10">Belongs to the HAM1 NTPase family.</text>
</comment>
<evidence type="ECO:0000256" key="6">
    <source>
        <dbReference type="ARBA" id="ARBA00022842"/>
    </source>
</evidence>
<dbReference type="InterPro" id="IPR002637">
    <property type="entry name" value="RdgB/HAM1"/>
</dbReference>
<dbReference type="PANTHER" id="PTHR11067:SF9">
    <property type="entry name" value="INOSINE TRIPHOSPHATE PYROPHOSPHATASE"/>
    <property type="match status" value="1"/>
</dbReference>
<dbReference type="Proteomes" id="UP000035514">
    <property type="component" value="Unassembled WGS sequence"/>
</dbReference>
<feature type="binding site" evidence="10">
    <location>
        <position position="73"/>
    </location>
    <ligand>
        <name>Mg(2+)</name>
        <dbReference type="ChEBI" id="CHEBI:18420"/>
    </ligand>
</feature>
<dbReference type="GO" id="GO:0000166">
    <property type="term" value="F:nucleotide binding"/>
    <property type="evidence" value="ECO:0007669"/>
    <property type="project" value="UniProtKB-KW"/>
</dbReference>
<dbReference type="PATRIC" id="fig|1447256.3.peg.2541"/>
<evidence type="ECO:0000256" key="5">
    <source>
        <dbReference type="ARBA" id="ARBA00022801"/>
    </source>
</evidence>
<feature type="binding site" evidence="10">
    <location>
        <position position="74"/>
    </location>
    <ligand>
        <name>substrate</name>
    </ligand>
</feature>
<feature type="binding site" evidence="10">
    <location>
        <position position="38"/>
    </location>
    <ligand>
        <name>Mg(2+)</name>
        <dbReference type="ChEBI" id="CHEBI:18420"/>
    </ligand>
</feature>
<dbReference type="InterPro" id="IPR029001">
    <property type="entry name" value="ITPase-like_fam"/>
</dbReference>
<evidence type="ECO:0000256" key="8">
    <source>
        <dbReference type="ARBA" id="ARBA00051875"/>
    </source>
</evidence>
<dbReference type="AlphaFoldDB" id="A0A0G9JVT5"/>
<dbReference type="EMBL" id="JAIQ01000174">
    <property type="protein sequence ID" value="KLD96077.1"/>
    <property type="molecule type" value="Genomic_DNA"/>
</dbReference>
<dbReference type="PANTHER" id="PTHR11067">
    <property type="entry name" value="INOSINE TRIPHOSPHATE PYROPHOSPHATASE/HAM1 PROTEIN"/>
    <property type="match status" value="1"/>
</dbReference>
<dbReference type="CDD" id="cd00515">
    <property type="entry name" value="HAM1"/>
    <property type="match status" value="1"/>
</dbReference>
<dbReference type="GO" id="GO:0036220">
    <property type="term" value="F:ITP diphosphatase activity"/>
    <property type="evidence" value="ECO:0007669"/>
    <property type="project" value="UniProtKB-UniRule"/>
</dbReference>
<sequence length="199" mass="22087">MKIVLASANKGKIKEFERLLPNDEIVAFSEILGKIEIDEDKDTFKGNAIKKAQTIYDELQKINFGDVVVISDDSGISVPVLGNAPGVYSARYAGLNASDKENNEKLKAELNKLGLEKTPAFYTACIAIVYKNEIYTVHGWMYGEVLNKEIGTNGFGYDPMFIPTGYDKTLGELDEGVKKEFSHRSRALKLAMKVLEVIL</sequence>
<keyword evidence="4 10" id="KW-0547">Nucleotide-binding</keyword>
<evidence type="ECO:0000256" key="7">
    <source>
        <dbReference type="ARBA" id="ARBA00023080"/>
    </source>
</evidence>
<comment type="catalytic activity">
    <reaction evidence="9 10">
        <text>XTP + H2O = XMP + diphosphate + H(+)</text>
        <dbReference type="Rhea" id="RHEA:28610"/>
        <dbReference type="ChEBI" id="CHEBI:15377"/>
        <dbReference type="ChEBI" id="CHEBI:15378"/>
        <dbReference type="ChEBI" id="CHEBI:33019"/>
        <dbReference type="ChEBI" id="CHEBI:57464"/>
        <dbReference type="ChEBI" id="CHEBI:61314"/>
        <dbReference type="EC" id="3.6.1.66"/>
    </reaction>
</comment>
<keyword evidence="3 10" id="KW-0479">Metal-binding</keyword>
<dbReference type="GO" id="GO:0035870">
    <property type="term" value="F:dITP diphosphatase activity"/>
    <property type="evidence" value="ECO:0007669"/>
    <property type="project" value="UniProtKB-UniRule"/>
</dbReference>
<keyword evidence="5 10" id="KW-0378">Hydrolase</keyword>
<feature type="binding site" evidence="10">
    <location>
        <begin position="155"/>
        <end position="158"/>
    </location>
    <ligand>
        <name>substrate</name>
    </ligand>
</feature>
<dbReference type="Gene3D" id="3.90.950.10">
    <property type="match status" value="1"/>
</dbReference>
<dbReference type="GO" id="GO:0009117">
    <property type="term" value="P:nucleotide metabolic process"/>
    <property type="evidence" value="ECO:0007669"/>
    <property type="project" value="UniProtKB-KW"/>
</dbReference>
<dbReference type="GO" id="GO:0017111">
    <property type="term" value="F:ribonucleoside triphosphate phosphatase activity"/>
    <property type="evidence" value="ECO:0007669"/>
    <property type="project" value="InterPro"/>
</dbReference>
<evidence type="ECO:0000256" key="9">
    <source>
        <dbReference type="ARBA" id="ARBA00052017"/>
    </source>
</evidence>
<dbReference type="SUPFAM" id="SSF52972">
    <property type="entry name" value="ITPase-like"/>
    <property type="match status" value="1"/>
</dbReference>
<dbReference type="EC" id="3.6.1.66" evidence="10"/>
<evidence type="ECO:0000256" key="4">
    <source>
        <dbReference type="ARBA" id="ARBA00022741"/>
    </source>
</evidence>
<keyword evidence="6 10" id="KW-0460">Magnesium</keyword>
<comment type="caution">
    <text evidence="11">The sequence shown here is derived from an EMBL/GenBank/DDBJ whole genome shotgun (WGS) entry which is preliminary data.</text>
</comment>
<evidence type="ECO:0000313" key="12">
    <source>
        <dbReference type="Proteomes" id="UP000035514"/>
    </source>
</evidence>
<comment type="catalytic activity">
    <reaction evidence="8 10">
        <text>dITP + H2O = dIMP + diphosphate + H(+)</text>
        <dbReference type="Rhea" id="RHEA:28342"/>
        <dbReference type="ChEBI" id="CHEBI:15377"/>
        <dbReference type="ChEBI" id="CHEBI:15378"/>
        <dbReference type="ChEBI" id="CHEBI:33019"/>
        <dbReference type="ChEBI" id="CHEBI:61194"/>
        <dbReference type="ChEBI" id="CHEBI:61382"/>
        <dbReference type="EC" id="3.6.1.66"/>
    </reaction>
</comment>
<protein>
    <recommendedName>
        <fullName evidence="10">dITP/XTP pyrophosphatase</fullName>
        <ecNumber evidence="10">3.6.1.66</ecNumber>
    </recommendedName>
    <alternativeName>
        <fullName evidence="10">Non-canonical purine NTP pyrophosphatase</fullName>
    </alternativeName>
    <alternativeName>
        <fullName evidence="10">Non-standard purine NTP pyrophosphatase</fullName>
    </alternativeName>
    <alternativeName>
        <fullName evidence="10">Nucleoside-triphosphate diphosphatase</fullName>
    </alternativeName>
    <alternativeName>
        <fullName evidence="10">Nucleoside-triphosphate pyrophosphatase</fullName>
        <shortName evidence="10">NTPase</shortName>
    </alternativeName>
</protein>
<dbReference type="HAMAP" id="MF_01405">
    <property type="entry name" value="Non_canon_purine_NTPase"/>
    <property type="match status" value="1"/>
</dbReference>
<dbReference type="Pfam" id="PF01725">
    <property type="entry name" value="Ham1p_like"/>
    <property type="match status" value="1"/>
</dbReference>
<feature type="active site" description="Proton acceptor" evidence="10">
    <location>
        <position position="73"/>
    </location>
</feature>
<evidence type="ECO:0000256" key="1">
    <source>
        <dbReference type="ARBA" id="ARBA00008023"/>
    </source>
</evidence>
<gene>
    <name evidence="11" type="ORF">AA20_12955</name>
</gene>
<dbReference type="RefSeq" id="WP_046997514.1">
    <property type="nucleotide sequence ID" value="NZ_JAIQ01000174.1"/>
</dbReference>
<accession>A0A0G9JVT5</accession>
<dbReference type="FunFam" id="3.90.950.10:FF:000001">
    <property type="entry name" value="dITP/XTP pyrophosphatase"/>
    <property type="match status" value="1"/>
</dbReference>
<dbReference type="GO" id="GO:0036222">
    <property type="term" value="F:XTP diphosphatase activity"/>
    <property type="evidence" value="ECO:0007669"/>
    <property type="project" value="UniProtKB-UniRule"/>
</dbReference>
<evidence type="ECO:0000313" key="11">
    <source>
        <dbReference type="EMBL" id="KLD96077.1"/>
    </source>
</evidence>
<comment type="subunit">
    <text evidence="2 10">Homodimer.</text>
</comment>
<evidence type="ECO:0000256" key="10">
    <source>
        <dbReference type="HAMAP-Rule" id="MF_01405"/>
    </source>
</evidence>
<evidence type="ECO:0000256" key="2">
    <source>
        <dbReference type="ARBA" id="ARBA00011738"/>
    </source>
</evidence>
<comment type="catalytic activity">
    <reaction evidence="10">
        <text>ITP + H2O = IMP + diphosphate + H(+)</text>
        <dbReference type="Rhea" id="RHEA:29399"/>
        <dbReference type="ChEBI" id="CHEBI:15377"/>
        <dbReference type="ChEBI" id="CHEBI:15378"/>
        <dbReference type="ChEBI" id="CHEBI:33019"/>
        <dbReference type="ChEBI" id="CHEBI:58053"/>
        <dbReference type="ChEBI" id="CHEBI:61402"/>
        <dbReference type="EC" id="3.6.1.66"/>
    </reaction>
</comment>
<name>A0A0G9JVT5_9BACT</name>
<feature type="binding site" evidence="10">
    <location>
        <begin position="183"/>
        <end position="184"/>
    </location>
    <ligand>
        <name>substrate</name>
    </ligand>
</feature>
<feature type="binding site" evidence="10">
    <location>
        <position position="178"/>
    </location>
    <ligand>
        <name>substrate</name>
    </ligand>
</feature>
<dbReference type="GO" id="GO:0046872">
    <property type="term" value="F:metal ion binding"/>
    <property type="evidence" value="ECO:0007669"/>
    <property type="project" value="UniProtKB-KW"/>
</dbReference>
<feature type="binding site" evidence="10">
    <location>
        <begin position="7"/>
        <end position="12"/>
    </location>
    <ligand>
        <name>substrate</name>
    </ligand>
</feature>
<dbReference type="GO" id="GO:0005829">
    <property type="term" value="C:cytosol"/>
    <property type="evidence" value="ECO:0007669"/>
    <property type="project" value="TreeGrafter"/>
</dbReference>
<reference evidence="11 12" key="1">
    <citation type="submission" date="2014-01" db="EMBL/GenBank/DDBJ databases">
        <title>Development of a Comparative Genomic Fingerprinting Assay for High Resolution Genotyping of Arcobacter butzleri.</title>
        <authorList>
            <person name="Webb A.L."/>
            <person name="Inglis G.D."/>
            <person name="Kruczkiewicz P."/>
            <person name="Selinger L.B."/>
            <person name="Taboada E.N."/>
        </authorList>
    </citation>
    <scope>NUCLEOTIDE SEQUENCE [LARGE SCALE GENOMIC DNA]</scope>
    <source>
        <strain evidence="11 12">L348</strain>
    </source>
</reference>
<keyword evidence="7 10" id="KW-0546">Nucleotide metabolism</keyword>
<dbReference type="InterPro" id="IPR020922">
    <property type="entry name" value="dITP/XTP_pyrophosphatase"/>
</dbReference>